<dbReference type="PROSITE" id="PS01124">
    <property type="entry name" value="HTH_ARAC_FAMILY_2"/>
    <property type="match status" value="1"/>
</dbReference>
<proteinExistence type="predicted"/>
<evidence type="ECO:0000259" key="4">
    <source>
        <dbReference type="PROSITE" id="PS01124"/>
    </source>
</evidence>
<dbReference type="SUPFAM" id="SSF46689">
    <property type="entry name" value="Homeodomain-like"/>
    <property type="match status" value="1"/>
</dbReference>
<dbReference type="InterPro" id="IPR009057">
    <property type="entry name" value="Homeodomain-like_sf"/>
</dbReference>
<sequence length="332" mass="37482">MKPRYHSAKTILAPLNAMRSKGISVAQALTGTGLSLSILNRPEQHVHLSQELVFLRNLRTVSRDPMVGLKVGACYPLSLFGIYGYALMSAQNVGEALRLAYQFVELSFAFYDHEFTAEDDVLVMTMQAQEYADEDIPMLNEREVMATMMILRGLLGDDFSPLKVQFSHSPQGKKLIYRELLNCAVEFDCDSNNIQLPMAVLETPLLQCDSDTAALCIDRCERLKARLDEEVSIVDEVRERLLLRPGYFPNIESLAAQLNISGRTLRRRLAEQNTGYQQIVDQIRYELAREYLSGTDIGIEQISALLGYSDPAHFSHAFRRWSGSSPSCFRDQ</sequence>
<dbReference type="GO" id="GO:0003700">
    <property type="term" value="F:DNA-binding transcription factor activity"/>
    <property type="evidence" value="ECO:0007669"/>
    <property type="project" value="InterPro"/>
</dbReference>
<dbReference type="GO" id="GO:0005829">
    <property type="term" value="C:cytosol"/>
    <property type="evidence" value="ECO:0007669"/>
    <property type="project" value="TreeGrafter"/>
</dbReference>
<keyword evidence="3" id="KW-0804">Transcription</keyword>
<dbReference type="KEGG" id="snan:I6N98_03840"/>
<feature type="domain" description="HTH araC/xylS-type" evidence="4">
    <location>
        <begin position="231"/>
        <end position="332"/>
    </location>
</feature>
<gene>
    <name evidence="5" type="ORF">I6N98_03840</name>
</gene>
<dbReference type="PANTHER" id="PTHR47894:SF1">
    <property type="entry name" value="HTH-TYPE TRANSCRIPTIONAL REGULATOR VQSM"/>
    <property type="match status" value="1"/>
</dbReference>
<dbReference type="PRINTS" id="PR00032">
    <property type="entry name" value="HTHARAC"/>
</dbReference>
<dbReference type="Gene3D" id="1.10.10.60">
    <property type="entry name" value="Homeodomain-like"/>
    <property type="match status" value="1"/>
</dbReference>
<keyword evidence="6" id="KW-1185">Reference proteome</keyword>
<dbReference type="SMART" id="SM00342">
    <property type="entry name" value="HTH_ARAC"/>
    <property type="match status" value="1"/>
</dbReference>
<evidence type="ECO:0000256" key="1">
    <source>
        <dbReference type="ARBA" id="ARBA00023015"/>
    </source>
</evidence>
<evidence type="ECO:0000256" key="2">
    <source>
        <dbReference type="ARBA" id="ARBA00023125"/>
    </source>
</evidence>
<dbReference type="InterPro" id="IPR018060">
    <property type="entry name" value="HTH_AraC"/>
</dbReference>
<dbReference type="Pfam" id="PF12833">
    <property type="entry name" value="HTH_18"/>
    <property type="match status" value="1"/>
</dbReference>
<dbReference type="PANTHER" id="PTHR47894">
    <property type="entry name" value="HTH-TYPE TRANSCRIPTIONAL REGULATOR GADX"/>
    <property type="match status" value="1"/>
</dbReference>
<evidence type="ECO:0000313" key="5">
    <source>
        <dbReference type="EMBL" id="QQD19001.1"/>
    </source>
</evidence>
<accession>A0A7T4R211</accession>
<dbReference type="AlphaFoldDB" id="A0A7T4R211"/>
<dbReference type="RefSeq" id="WP_198570486.1">
    <property type="nucleotide sequence ID" value="NZ_CP066167.1"/>
</dbReference>
<evidence type="ECO:0000256" key="3">
    <source>
        <dbReference type="ARBA" id="ARBA00023163"/>
    </source>
</evidence>
<dbReference type="GO" id="GO:0000976">
    <property type="term" value="F:transcription cis-regulatory region binding"/>
    <property type="evidence" value="ECO:0007669"/>
    <property type="project" value="TreeGrafter"/>
</dbReference>
<keyword evidence="1" id="KW-0805">Transcription regulation</keyword>
<dbReference type="Proteomes" id="UP000596063">
    <property type="component" value="Chromosome"/>
</dbReference>
<dbReference type="InterPro" id="IPR032687">
    <property type="entry name" value="AraC-type_N"/>
</dbReference>
<organism evidence="5 6">
    <name type="scientific">Spongiibacter nanhainus</name>
    <dbReference type="NCBI Taxonomy" id="2794344"/>
    <lineage>
        <taxon>Bacteria</taxon>
        <taxon>Pseudomonadati</taxon>
        <taxon>Pseudomonadota</taxon>
        <taxon>Gammaproteobacteria</taxon>
        <taxon>Cellvibrionales</taxon>
        <taxon>Spongiibacteraceae</taxon>
        <taxon>Spongiibacter</taxon>
    </lineage>
</organism>
<keyword evidence="2" id="KW-0238">DNA-binding</keyword>
<dbReference type="EMBL" id="CP066167">
    <property type="protein sequence ID" value="QQD19001.1"/>
    <property type="molecule type" value="Genomic_DNA"/>
</dbReference>
<dbReference type="InterPro" id="IPR020449">
    <property type="entry name" value="Tscrpt_reg_AraC-type_HTH"/>
</dbReference>
<dbReference type="Pfam" id="PF12625">
    <property type="entry name" value="Arabinose_bd"/>
    <property type="match status" value="1"/>
</dbReference>
<reference evidence="5 6" key="1">
    <citation type="submission" date="2020-12" db="EMBL/GenBank/DDBJ databases">
        <authorList>
            <person name="Shan Y."/>
        </authorList>
    </citation>
    <scope>NUCLEOTIDE SEQUENCE [LARGE SCALE GENOMIC DNA]</scope>
    <source>
        <strain evidence="6">csc3.9</strain>
    </source>
</reference>
<protein>
    <submittedName>
        <fullName evidence="5">AraC family transcriptional regulator</fullName>
    </submittedName>
</protein>
<name>A0A7T4R211_9GAMM</name>
<evidence type="ECO:0000313" key="6">
    <source>
        <dbReference type="Proteomes" id="UP000596063"/>
    </source>
</evidence>